<dbReference type="SUPFAM" id="SSF81296">
    <property type="entry name" value="E set domains"/>
    <property type="match status" value="1"/>
</dbReference>
<comment type="similarity">
    <text evidence="2">Belongs to the protease inhibitor I39 (alpha-2-macroglobulin) family.</text>
</comment>
<dbReference type="Pfam" id="PF07678">
    <property type="entry name" value="TED_complement"/>
    <property type="match status" value="1"/>
</dbReference>
<evidence type="ECO:0000256" key="2">
    <source>
        <dbReference type="ARBA" id="ARBA00010952"/>
    </source>
</evidence>
<dbReference type="InterPro" id="IPR014756">
    <property type="entry name" value="Ig_E-set"/>
</dbReference>
<dbReference type="EMBL" id="VFJC01000009">
    <property type="protein sequence ID" value="KAB5567906.1"/>
    <property type="molecule type" value="Genomic_DNA"/>
</dbReference>
<comment type="caution">
    <text evidence="13">The sequence shown here is derived from an EMBL/GenBank/DDBJ whole genome shotgun (WGS) entry which is preliminary data.</text>
</comment>
<sequence length="1456" mass="160659">MHLSGMISALLLLFPGIIAQRTEDDTIYLLAVTSQAVGGTKETLCVTVNSRQSVSLEVTLEYNQNSTTLLRELSVIQEYYRCVPFQVPVVSVESVASISIQIKGWTTLQNKTTKILITPPTQLTIIETDKPIYKPGQTVKFRIVSLDSNFFTYNRTFPTIELRDPNSNRIGQWLNVSTHSGLVDLSYPINSEATNGYYVITAWNEKNGEITETFEVKDYVLPTFEVTVQIPPVITILDTNTTLKVCAKYTYGKPVNGVVTAVVCHNSIRYWWFSPSSSQASDICKNYTIQTDKTGCGQHVLNLNEYALTDSRYESVISVQSEVKEQGTGVIMKGSGNSFITTSIVTLSFEDSPPAFKPGMTYEGKIKLTDPNSNPVKRTPVYLTLSYGNNINSVQELVTNDDGIAQFSLATEPWGLGPVSLKAHYEKIERPVIYENNQLTPYYPTAYLWLQPFYSKSRSFIELQSSSTPFSCDKKANVVAQYVIHDSSFRARGIKTLSFFYMVMSRGHLVQQGRLSVPINPKREISGRVFLSLQNVDKLSPVAQVVLYTLLSNGEAVADSMNFPVQPCLTNKVSLNFTSPSELPGDETTLTLKAAKGSLCSVRAIDKSLLLLQPEKEFTIESVFNMLPVQMLSGYPYMTYDEEPYPCWGYPPIFIREPVERSIRYFPYYGKVDVYNIFKDVGIKILTNADIRNTSVCSEALPFLRTEGMGEPALLAKEGVSLDATLPIQPVVTIRKYFPETWIWDLVSVSQSGVAALNKTVPDSITTWQAGAFCTSPVGFGVAPKTELTAFQPFFVSLTMPSSVIRGERFTLKATVFNYLKSCMMVNVILADSKQFSVQKCKNCSYTRCLCADESWTVSWTITPLVLGKVTINVTAEAVRSSIRCGKSAVFVPQKGRIDTVIKTLLVQAEGTKQYKSYNELLCLSEGAVQKTVSLTLPKIIVEGSEMASISVVGDLMGRALKNLASLLVMPGGCGEQNMLRFAPNIFILQYLESTNQLTPQIRSTAETYLISGYQTELSYKHIDGSYSAFGMNDASGNTWLTAFVMKSFGKAKRYIFVDQVFVDQAKAWLGQQQQANGCFASVGQLFHTDMKGGVNDEVTLSAYITAAMLELNYTVTDPVVNSSLTCLRNAYTHVNSTYAKALLFYTFTLAGDQGMRNTLISELDSKAIISGGGRHWSRVNDGSVMNSLEVEMTSYVLLALMSGPQLSGFGLGYSTSIVHWLSQQQNAFGGFASTQDTVVALQALAKYSLATYSPGGDVTFTITSPSGLINTFTITQSNRLLYQERQLKEVPGDYNIKAQGKGCVYVQFTVAYNIPPPPDQSSFIISASASGNCRVPNPSLEVTITVMYNGNRPKTNMVVIEVRPLSGFSADKTSVKLVNGDSDPTDGAVKRVDQIEGNIIIYLDGLTKGNEKEYTLTIVQSDGVENLKPAVVKVYDYYETGDVAVTEYSSPCPFQ</sequence>
<dbReference type="FunFam" id="2.60.40.1930:FF:000001">
    <property type="entry name" value="CD109 isoform 3"/>
    <property type="match status" value="1"/>
</dbReference>
<evidence type="ECO:0000313" key="13">
    <source>
        <dbReference type="EMBL" id="KAB5567906.1"/>
    </source>
</evidence>
<keyword evidence="14" id="KW-1185">Reference proteome</keyword>
<dbReference type="InterPro" id="IPR008964">
    <property type="entry name" value="Invasin/intimin_cell_adhesion"/>
</dbReference>
<comment type="subcellular location">
    <subcellularLocation>
        <location evidence="1">Secreted</location>
    </subcellularLocation>
</comment>
<feature type="domain" description="Alpha-macroglobulin receptor-binding" evidence="12">
    <location>
        <begin position="1356"/>
        <end position="1449"/>
    </location>
</feature>
<feature type="domain" description="Alpha-2-macroglobulin" evidence="11">
    <location>
        <begin position="741"/>
        <end position="830"/>
    </location>
</feature>
<dbReference type="SUPFAM" id="SSF48239">
    <property type="entry name" value="Terpenoid cyclases/Protein prenyltransferases"/>
    <property type="match status" value="1"/>
</dbReference>
<dbReference type="InterPro" id="IPR040839">
    <property type="entry name" value="MG4"/>
</dbReference>
<dbReference type="SMART" id="SM01360">
    <property type="entry name" value="A2M"/>
    <property type="match status" value="1"/>
</dbReference>
<feature type="chain" id="PRO_5024363552" description="Alpha-2-macroglobulin-like protein 1" evidence="9">
    <location>
        <begin position="20"/>
        <end position="1456"/>
    </location>
</feature>
<feature type="signal peptide" evidence="9">
    <location>
        <begin position="1"/>
        <end position="19"/>
    </location>
</feature>
<dbReference type="Pfam" id="PF07703">
    <property type="entry name" value="A2M_BRD"/>
    <property type="match status" value="1"/>
</dbReference>
<accession>A0A5N5NNW2</accession>
<dbReference type="GO" id="GO:0004867">
    <property type="term" value="F:serine-type endopeptidase inhibitor activity"/>
    <property type="evidence" value="ECO:0007669"/>
    <property type="project" value="UniProtKB-KW"/>
</dbReference>
<dbReference type="Pfam" id="PF17791">
    <property type="entry name" value="MG3"/>
    <property type="match status" value="1"/>
</dbReference>
<dbReference type="PROSITE" id="PS00477">
    <property type="entry name" value="ALPHA_2_MACROGLOBULIN"/>
    <property type="match status" value="1"/>
</dbReference>
<dbReference type="PANTHER" id="PTHR11412">
    <property type="entry name" value="MACROGLOBULIN / COMPLEMENT"/>
    <property type="match status" value="1"/>
</dbReference>
<keyword evidence="7" id="KW-1015">Disulfide bond</keyword>
<dbReference type="SMART" id="SM01361">
    <property type="entry name" value="A2M_recep"/>
    <property type="match status" value="1"/>
</dbReference>
<dbReference type="InterPro" id="IPR047565">
    <property type="entry name" value="Alpha-macroglob_thiol-ester_cl"/>
</dbReference>
<evidence type="ECO:0000256" key="1">
    <source>
        <dbReference type="ARBA" id="ARBA00004613"/>
    </source>
</evidence>
<evidence type="ECO:0000256" key="7">
    <source>
        <dbReference type="ARBA" id="ARBA00023157"/>
    </source>
</evidence>
<keyword evidence="8" id="KW-0325">Glycoprotein</keyword>
<dbReference type="Pfam" id="PF17789">
    <property type="entry name" value="MG4"/>
    <property type="match status" value="1"/>
</dbReference>
<organism evidence="13 14">
    <name type="scientific">Pangasianodon hypophthalmus</name>
    <name type="common">Striped catfish</name>
    <name type="synonym">Helicophagus hypophthalmus</name>
    <dbReference type="NCBI Taxonomy" id="310915"/>
    <lineage>
        <taxon>Eukaryota</taxon>
        <taxon>Metazoa</taxon>
        <taxon>Chordata</taxon>
        <taxon>Craniata</taxon>
        <taxon>Vertebrata</taxon>
        <taxon>Euteleostomi</taxon>
        <taxon>Actinopterygii</taxon>
        <taxon>Neopterygii</taxon>
        <taxon>Teleostei</taxon>
        <taxon>Ostariophysi</taxon>
        <taxon>Siluriformes</taxon>
        <taxon>Pangasiidae</taxon>
        <taxon>Pangasianodon</taxon>
    </lineage>
</organism>
<keyword evidence="4" id="KW-0646">Protease inhibitor</keyword>
<dbReference type="InterPro" id="IPR013783">
    <property type="entry name" value="Ig-like_fold"/>
</dbReference>
<keyword evidence="5 9" id="KW-0732">Signal</keyword>
<dbReference type="Gene3D" id="2.20.130.20">
    <property type="match status" value="1"/>
</dbReference>
<dbReference type="Pfam" id="PF00207">
    <property type="entry name" value="A2M"/>
    <property type="match status" value="1"/>
</dbReference>
<dbReference type="Gene3D" id="2.60.120.1540">
    <property type="match status" value="1"/>
</dbReference>
<evidence type="ECO:0000256" key="3">
    <source>
        <dbReference type="ARBA" id="ARBA00022525"/>
    </source>
</evidence>
<dbReference type="Gene3D" id="2.60.40.690">
    <property type="entry name" value="Alpha-macroglobulin, receptor-binding domain"/>
    <property type="match status" value="1"/>
</dbReference>
<dbReference type="InterPro" id="IPR011626">
    <property type="entry name" value="Alpha-macroglobulin_TED"/>
</dbReference>
<evidence type="ECO:0008006" key="15">
    <source>
        <dbReference type="Google" id="ProtNLM"/>
    </source>
</evidence>
<keyword evidence="3" id="KW-0964">Secreted</keyword>
<evidence type="ECO:0000256" key="5">
    <source>
        <dbReference type="ARBA" id="ARBA00022729"/>
    </source>
</evidence>
<dbReference type="SMART" id="SM01359">
    <property type="entry name" value="A2M_N_2"/>
    <property type="match status" value="1"/>
</dbReference>
<evidence type="ECO:0000313" key="14">
    <source>
        <dbReference type="Proteomes" id="UP000327468"/>
    </source>
</evidence>
<dbReference type="Pfam" id="PF01835">
    <property type="entry name" value="MG2"/>
    <property type="match status" value="1"/>
</dbReference>
<dbReference type="InterPro" id="IPR041813">
    <property type="entry name" value="A2M_TED"/>
</dbReference>
<dbReference type="InterPro" id="IPR011625">
    <property type="entry name" value="A2M_N_BRD"/>
</dbReference>
<evidence type="ECO:0000256" key="4">
    <source>
        <dbReference type="ARBA" id="ARBA00022690"/>
    </source>
</evidence>
<dbReference type="Pfam" id="PF07677">
    <property type="entry name" value="A2M_recep"/>
    <property type="match status" value="1"/>
</dbReference>
<keyword evidence="6" id="KW-0722">Serine protease inhibitor</keyword>
<dbReference type="Gene3D" id="1.50.10.20">
    <property type="match status" value="1"/>
</dbReference>
<dbReference type="FunFam" id="1.50.10.20:FF:000001">
    <property type="entry name" value="CD109 isoform 1"/>
    <property type="match status" value="1"/>
</dbReference>
<dbReference type="InterPro" id="IPR050473">
    <property type="entry name" value="A2M/Complement_sys"/>
</dbReference>
<dbReference type="Gene3D" id="2.60.40.10">
    <property type="entry name" value="Immunoglobulins"/>
    <property type="match status" value="2"/>
</dbReference>
<dbReference type="InterPro" id="IPR019742">
    <property type="entry name" value="MacrogloblnA2_CS"/>
</dbReference>
<dbReference type="SMART" id="SM01419">
    <property type="entry name" value="Thiol-ester_cl"/>
    <property type="match status" value="1"/>
</dbReference>
<dbReference type="CDD" id="cd02897">
    <property type="entry name" value="A2M_2"/>
    <property type="match status" value="1"/>
</dbReference>
<dbReference type="SUPFAM" id="SSF49410">
    <property type="entry name" value="Alpha-macroglobulin receptor domain"/>
    <property type="match status" value="1"/>
</dbReference>
<dbReference type="InterPro" id="IPR001599">
    <property type="entry name" value="Macroglobln_a2"/>
</dbReference>
<dbReference type="GO" id="GO:0005615">
    <property type="term" value="C:extracellular space"/>
    <property type="evidence" value="ECO:0007669"/>
    <property type="project" value="InterPro"/>
</dbReference>
<gene>
    <name evidence="13" type="ORF">PHYPO_G00238180</name>
</gene>
<dbReference type="InterPro" id="IPR008930">
    <property type="entry name" value="Terpenoid_cyclase/PrenylTrfase"/>
</dbReference>
<dbReference type="InterPro" id="IPR036595">
    <property type="entry name" value="A-macroglobulin_rcpt-bd_sf"/>
</dbReference>
<dbReference type="PANTHER" id="PTHR11412:SF160">
    <property type="entry name" value="ALPHA-2-MACROGLOBULIN-LIKE PROTEIN 1"/>
    <property type="match status" value="1"/>
</dbReference>
<dbReference type="Gene3D" id="2.60.40.1930">
    <property type="match status" value="2"/>
</dbReference>
<evidence type="ECO:0000256" key="6">
    <source>
        <dbReference type="ARBA" id="ARBA00022900"/>
    </source>
</evidence>
<evidence type="ECO:0000256" key="8">
    <source>
        <dbReference type="ARBA" id="ARBA00023180"/>
    </source>
</evidence>
<proteinExistence type="inferred from homology"/>
<evidence type="ECO:0000259" key="10">
    <source>
        <dbReference type="SMART" id="SM01359"/>
    </source>
</evidence>
<feature type="domain" description="Alpha-2-macroglobulin bait region" evidence="10">
    <location>
        <begin position="461"/>
        <end position="612"/>
    </location>
</feature>
<dbReference type="InterPro" id="IPR002890">
    <property type="entry name" value="MG2"/>
</dbReference>
<reference evidence="13 14" key="1">
    <citation type="submission" date="2019-06" db="EMBL/GenBank/DDBJ databases">
        <title>A chromosome-scale genome assembly of the striped catfish, Pangasianodon hypophthalmus.</title>
        <authorList>
            <person name="Wen M."/>
            <person name="Zahm M."/>
            <person name="Roques C."/>
            <person name="Cabau C."/>
            <person name="Klopp C."/>
            <person name="Donnadieu C."/>
            <person name="Jouanno E."/>
            <person name="Avarre J.-C."/>
            <person name="Campet M."/>
            <person name="Ha T.T.T."/>
            <person name="Dugue R."/>
            <person name="Lampietro C."/>
            <person name="Louis A."/>
            <person name="Herpin A."/>
            <person name="Echchiki A."/>
            <person name="Berthelot C."/>
            <person name="Parey E."/>
            <person name="Roest-Crollius H."/>
            <person name="Braasch I."/>
            <person name="Postlethwait J."/>
            <person name="Bobe J."/>
            <person name="Montfort J."/>
            <person name="Bouchez O."/>
            <person name="Begum T."/>
            <person name="Schartl M."/>
            <person name="Guiguen Y."/>
        </authorList>
    </citation>
    <scope>NUCLEOTIDE SEQUENCE [LARGE SCALE GENOMIC DNA]</scope>
    <source>
        <strain evidence="13 14">Indonesia</strain>
        <tissue evidence="13">Blood</tissue>
    </source>
</reference>
<evidence type="ECO:0000256" key="9">
    <source>
        <dbReference type="SAM" id="SignalP"/>
    </source>
</evidence>
<dbReference type="Gene3D" id="2.60.40.1940">
    <property type="match status" value="1"/>
</dbReference>
<protein>
    <recommendedName>
        <fullName evidence="15">Alpha-2-macroglobulin-like protein 1</fullName>
    </recommendedName>
</protein>
<dbReference type="InterPro" id="IPR041555">
    <property type="entry name" value="MG3"/>
</dbReference>
<evidence type="ECO:0000259" key="11">
    <source>
        <dbReference type="SMART" id="SM01360"/>
    </source>
</evidence>
<name>A0A5N5NNW2_PANHP</name>
<dbReference type="InterPro" id="IPR009048">
    <property type="entry name" value="A-macroglobulin_rcpt-bd"/>
</dbReference>
<dbReference type="SUPFAM" id="SSF49373">
    <property type="entry name" value="Invasin/intimin cell-adhesion fragments"/>
    <property type="match status" value="1"/>
</dbReference>
<dbReference type="GO" id="GO:0007399">
    <property type="term" value="P:nervous system development"/>
    <property type="evidence" value="ECO:0007669"/>
    <property type="project" value="UniProtKB-ARBA"/>
</dbReference>
<dbReference type="Proteomes" id="UP000327468">
    <property type="component" value="Chromosome 8"/>
</dbReference>
<evidence type="ECO:0000259" key="12">
    <source>
        <dbReference type="SMART" id="SM01361"/>
    </source>
</evidence>